<accession>A0ABM9QAF2</accession>
<proteinExistence type="predicted"/>
<dbReference type="Proteomes" id="UP000009342">
    <property type="component" value="Unassembled WGS sequence"/>
</dbReference>
<evidence type="ECO:0000313" key="1">
    <source>
        <dbReference type="EMBL" id="CCJ82514.1"/>
    </source>
</evidence>
<protein>
    <submittedName>
        <fullName evidence="1">Uncharacterized protein</fullName>
    </submittedName>
</protein>
<sequence>MSNRTTANRHAAASGGVFFALTARFPRHALRCRAIKRL</sequence>
<dbReference type="EMBL" id="CAKZ01000147">
    <property type="protein sequence ID" value="CCJ82514.1"/>
    <property type="molecule type" value="Genomic_DNA"/>
</dbReference>
<reference evidence="2" key="1">
    <citation type="journal article" date="2012" name="PLoS ONE">
        <title>Comparative analysis of genome sequences covering the seven cronobacter species.</title>
        <authorList>
            <person name="Joseph S."/>
            <person name="Desai P."/>
            <person name="Ji Y."/>
            <person name="Cummings C.A."/>
            <person name="Shih R."/>
            <person name="Degoricija L."/>
            <person name="Rico A."/>
            <person name="Brzoska P."/>
            <person name="Hamby S.E."/>
            <person name="Masood N."/>
            <person name="Hariri S."/>
            <person name="Sonbol H."/>
            <person name="Chuzhanova N."/>
            <person name="McClelland M."/>
            <person name="Furtado M.R."/>
            <person name="Forsythe S.J."/>
        </authorList>
    </citation>
    <scope>NUCLEOTIDE SEQUENCE [LARGE SCALE GENOMIC DNA]</scope>
    <source>
        <strain evidence="2">1210</strain>
    </source>
</reference>
<keyword evidence="2" id="KW-1185">Reference proteome</keyword>
<name>A0ABM9QAF2_9ENTR</name>
<comment type="caution">
    <text evidence="1">The sequence shown here is derived from an EMBL/GenBank/DDBJ whole genome shotgun (WGS) entry which is preliminary data.</text>
</comment>
<gene>
    <name evidence="1" type="ORF">BN134_3275</name>
</gene>
<organism evidence="1 2">
    <name type="scientific">Cronobacter dublinensis 1210</name>
    <dbReference type="NCBI Taxonomy" id="1208656"/>
    <lineage>
        <taxon>Bacteria</taxon>
        <taxon>Pseudomonadati</taxon>
        <taxon>Pseudomonadota</taxon>
        <taxon>Gammaproteobacteria</taxon>
        <taxon>Enterobacterales</taxon>
        <taxon>Enterobacteriaceae</taxon>
        <taxon>Cronobacter</taxon>
    </lineage>
</organism>
<evidence type="ECO:0000313" key="2">
    <source>
        <dbReference type="Proteomes" id="UP000009342"/>
    </source>
</evidence>